<dbReference type="Proteomes" id="UP001156882">
    <property type="component" value="Unassembled WGS sequence"/>
</dbReference>
<dbReference type="EMBL" id="BSPC01000057">
    <property type="protein sequence ID" value="GLS22058.1"/>
    <property type="molecule type" value="Genomic_DNA"/>
</dbReference>
<dbReference type="Gene3D" id="1.10.260.40">
    <property type="entry name" value="lambda repressor-like DNA-binding domains"/>
    <property type="match status" value="1"/>
</dbReference>
<comment type="caution">
    <text evidence="1">The sequence shown here is derived from an EMBL/GenBank/DDBJ whole genome shotgun (WGS) entry which is preliminary data.</text>
</comment>
<dbReference type="RefSeq" id="WP_348536501.1">
    <property type="nucleotide sequence ID" value="NZ_BSPC01000057.1"/>
</dbReference>
<proteinExistence type="predicted"/>
<dbReference type="SUPFAM" id="SSF47413">
    <property type="entry name" value="lambda repressor-like DNA-binding domains"/>
    <property type="match status" value="1"/>
</dbReference>
<sequence length="80" mass="8482">MGITPAQCRMARAALQLGVRDLAALARVSPNTISRLERGENLYDSTLEVIGHALEAVGIEFIADNGGGAGVRFKELRSAD</sequence>
<evidence type="ECO:0000313" key="1">
    <source>
        <dbReference type="EMBL" id="GLS22058.1"/>
    </source>
</evidence>
<dbReference type="InterPro" id="IPR010982">
    <property type="entry name" value="Lambda_DNA-bd_dom_sf"/>
</dbReference>
<reference evidence="2" key="1">
    <citation type="journal article" date="2019" name="Int. J. Syst. Evol. Microbiol.">
        <title>The Global Catalogue of Microorganisms (GCM) 10K type strain sequencing project: providing services to taxonomists for standard genome sequencing and annotation.</title>
        <authorList>
            <consortium name="The Broad Institute Genomics Platform"/>
            <consortium name="The Broad Institute Genome Sequencing Center for Infectious Disease"/>
            <person name="Wu L."/>
            <person name="Ma J."/>
        </authorList>
    </citation>
    <scope>NUCLEOTIDE SEQUENCE [LARGE SCALE GENOMIC DNA]</scope>
    <source>
        <strain evidence="2">NBRC 101365</strain>
    </source>
</reference>
<dbReference type="InterPro" id="IPR001387">
    <property type="entry name" value="Cro/C1-type_HTH"/>
</dbReference>
<gene>
    <name evidence="1" type="ORF">GCM10007874_50750</name>
</gene>
<organism evidence="1 2">
    <name type="scientific">Labrys miyagiensis</name>
    <dbReference type="NCBI Taxonomy" id="346912"/>
    <lineage>
        <taxon>Bacteria</taxon>
        <taxon>Pseudomonadati</taxon>
        <taxon>Pseudomonadota</taxon>
        <taxon>Alphaproteobacteria</taxon>
        <taxon>Hyphomicrobiales</taxon>
        <taxon>Xanthobacteraceae</taxon>
        <taxon>Labrys</taxon>
    </lineage>
</organism>
<name>A0ABQ6CQJ8_9HYPH</name>
<protein>
    <submittedName>
        <fullName evidence="1">Transcriptional regulator</fullName>
    </submittedName>
</protein>
<dbReference type="Pfam" id="PF13560">
    <property type="entry name" value="HTH_31"/>
    <property type="match status" value="1"/>
</dbReference>
<dbReference type="CDD" id="cd00093">
    <property type="entry name" value="HTH_XRE"/>
    <property type="match status" value="1"/>
</dbReference>
<evidence type="ECO:0000313" key="2">
    <source>
        <dbReference type="Proteomes" id="UP001156882"/>
    </source>
</evidence>
<accession>A0ABQ6CQJ8</accession>
<keyword evidence="2" id="KW-1185">Reference proteome</keyword>